<name>A0A9W9UZQ1_9EURO</name>
<organism evidence="4 5">
    <name type="scientific">Penicillium cataractarum</name>
    <dbReference type="NCBI Taxonomy" id="2100454"/>
    <lineage>
        <taxon>Eukaryota</taxon>
        <taxon>Fungi</taxon>
        <taxon>Dikarya</taxon>
        <taxon>Ascomycota</taxon>
        <taxon>Pezizomycotina</taxon>
        <taxon>Eurotiomycetes</taxon>
        <taxon>Eurotiomycetidae</taxon>
        <taxon>Eurotiales</taxon>
        <taxon>Aspergillaceae</taxon>
        <taxon>Penicillium</taxon>
    </lineage>
</organism>
<gene>
    <name evidence="4" type="ORF">N7496_009220</name>
</gene>
<keyword evidence="3" id="KW-0732">Signal</keyword>
<accession>A0A9W9UZQ1</accession>
<comment type="caution">
    <text evidence="4">The sequence shown here is derived from an EMBL/GenBank/DDBJ whole genome shotgun (WGS) entry which is preliminary data.</text>
</comment>
<keyword evidence="2" id="KW-0472">Membrane</keyword>
<keyword evidence="2" id="KW-0812">Transmembrane</keyword>
<reference evidence="4" key="1">
    <citation type="submission" date="2022-11" db="EMBL/GenBank/DDBJ databases">
        <authorList>
            <person name="Petersen C."/>
        </authorList>
    </citation>
    <scope>NUCLEOTIDE SEQUENCE</scope>
    <source>
        <strain evidence="4">IBT 29864</strain>
    </source>
</reference>
<dbReference type="InterPro" id="IPR036941">
    <property type="entry name" value="Rcpt_L-dom_sf"/>
</dbReference>
<feature type="compositionally biased region" description="Pro residues" evidence="1">
    <location>
        <begin position="265"/>
        <end position="277"/>
    </location>
</feature>
<proteinExistence type="predicted"/>
<dbReference type="Gene3D" id="3.80.20.20">
    <property type="entry name" value="Receptor L-domain"/>
    <property type="match status" value="1"/>
</dbReference>
<sequence length="320" mass="33673">MLIHLLAIFATLWQLVIADSNNCSNSVTISSQSDANNLANCDTVDGSVTIASSAGGTLTFNNVEEIKGSFTVEGVSGLTGLIMPDLDTIKGALTLDNLGSLTNLTMSALSDVASGITITGNSKLKTLSLANLEKVEGQLKLTGSFTSVSLPSLEEVQGETTTQGSKSMSCSALNTLQSQGVYRGSYSCVASGSNSSSLSPAAKAGIAVGVIVGVLLILFFLWYFLRGRRNRKNRNIPPMAWLSPSTVDSDEKQPSSHDNLTPLPSLKPPVPRKPVGPPAAQLDGRSIYEVPTTSTPVREYHELDAGPVLSSHQRPIHSEA</sequence>
<feature type="signal peptide" evidence="3">
    <location>
        <begin position="1"/>
        <end position="18"/>
    </location>
</feature>
<feature type="region of interest" description="Disordered" evidence="1">
    <location>
        <begin position="235"/>
        <end position="320"/>
    </location>
</feature>
<keyword evidence="2" id="KW-1133">Transmembrane helix</keyword>
<reference evidence="4" key="2">
    <citation type="journal article" date="2023" name="IMA Fungus">
        <title>Comparative genomic study of the Penicillium genus elucidates a diverse pangenome and 15 lateral gene transfer events.</title>
        <authorList>
            <person name="Petersen C."/>
            <person name="Sorensen T."/>
            <person name="Nielsen M.R."/>
            <person name="Sondergaard T.E."/>
            <person name="Sorensen J.L."/>
            <person name="Fitzpatrick D.A."/>
            <person name="Frisvad J.C."/>
            <person name="Nielsen K.L."/>
        </authorList>
    </citation>
    <scope>NUCLEOTIDE SEQUENCE</scope>
    <source>
        <strain evidence="4">IBT 29864</strain>
    </source>
</reference>
<dbReference type="EMBL" id="JAPZBS010000008">
    <property type="protein sequence ID" value="KAJ5363507.1"/>
    <property type="molecule type" value="Genomic_DNA"/>
</dbReference>
<evidence type="ECO:0000256" key="2">
    <source>
        <dbReference type="SAM" id="Phobius"/>
    </source>
</evidence>
<dbReference type="SUPFAM" id="SSF52058">
    <property type="entry name" value="L domain-like"/>
    <property type="match status" value="1"/>
</dbReference>
<evidence type="ECO:0000256" key="1">
    <source>
        <dbReference type="SAM" id="MobiDB-lite"/>
    </source>
</evidence>
<dbReference type="OrthoDB" id="536881at2759"/>
<evidence type="ECO:0000256" key="3">
    <source>
        <dbReference type="SAM" id="SignalP"/>
    </source>
</evidence>
<dbReference type="RefSeq" id="XP_056551134.1">
    <property type="nucleotide sequence ID" value="XM_056702134.1"/>
</dbReference>
<evidence type="ECO:0000313" key="4">
    <source>
        <dbReference type="EMBL" id="KAJ5363507.1"/>
    </source>
</evidence>
<dbReference type="GeneID" id="81441313"/>
<feature type="chain" id="PRO_5040832674" description="Receptor L-domain domain-containing protein" evidence="3">
    <location>
        <begin position="19"/>
        <end position="320"/>
    </location>
</feature>
<keyword evidence="5" id="KW-1185">Reference proteome</keyword>
<dbReference type="Proteomes" id="UP001147782">
    <property type="component" value="Unassembled WGS sequence"/>
</dbReference>
<evidence type="ECO:0008006" key="6">
    <source>
        <dbReference type="Google" id="ProtNLM"/>
    </source>
</evidence>
<feature type="transmembrane region" description="Helical" evidence="2">
    <location>
        <begin position="204"/>
        <end position="225"/>
    </location>
</feature>
<protein>
    <recommendedName>
        <fullName evidence="6">Receptor L-domain domain-containing protein</fullName>
    </recommendedName>
</protein>
<evidence type="ECO:0000313" key="5">
    <source>
        <dbReference type="Proteomes" id="UP001147782"/>
    </source>
</evidence>
<dbReference type="AlphaFoldDB" id="A0A9W9UZQ1"/>